<dbReference type="Pfam" id="PF01547">
    <property type="entry name" value="SBP_bac_1"/>
    <property type="match status" value="1"/>
</dbReference>
<comment type="caution">
    <text evidence="1">The sequence shown here is derived from an EMBL/GenBank/DDBJ whole genome shotgun (WGS) entry which is preliminary data.</text>
</comment>
<dbReference type="InterPro" id="IPR006059">
    <property type="entry name" value="SBP"/>
</dbReference>
<evidence type="ECO:0008006" key="3">
    <source>
        <dbReference type="Google" id="ProtNLM"/>
    </source>
</evidence>
<dbReference type="Gene3D" id="3.40.190.10">
    <property type="entry name" value="Periplasmic binding protein-like II"/>
    <property type="match status" value="2"/>
</dbReference>
<keyword evidence="2" id="KW-1185">Reference proteome</keyword>
<gene>
    <name evidence="1" type="ORF">SD70_12820</name>
</gene>
<organism evidence="1 2">
    <name type="scientific">Gordoniibacillus kamchatkensis</name>
    <dbReference type="NCBI Taxonomy" id="1590651"/>
    <lineage>
        <taxon>Bacteria</taxon>
        <taxon>Bacillati</taxon>
        <taxon>Bacillota</taxon>
        <taxon>Bacilli</taxon>
        <taxon>Bacillales</taxon>
        <taxon>Paenibacillaceae</taxon>
        <taxon>Gordoniibacillus</taxon>
    </lineage>
</organism>
<dbReference type="InterPro" id="IPR050490">
    <property type="entry name" value="Bact_solute-bd_prot1"/>
</dbReference>
<evidence type="ECO:0000313" key="2">
    <source>
        <dbReference type="Proteomes" id="UP000031967"/>
    </source>
</evidence>
<dbReference type="EMBL" id="JXAK01000019">
    <property type="protein sequence ID" value="KIL40611.1"/>
    <property type="molecule type" value="Genomic_DNA"/>
</dbReference>
<dbReference type="PANTHER" id="PTHR43649">
    <property type="entry name" value="ARABINOSE-BINDING PROTEIN-RELATED"/>
    <property type="match status" value="1"/>
</dbReference>
<reference evidence="1 2" key="1">
    <citation type="submission" date="2014-12" db="EMBL/GenBank/DDBJ databases">
        <title>Draft genome sequence of Paenibacillus kamchatkensis strain B-2647.</title>
        <authorList>
            <person name="Karlyshev A.V."/>
            <person name="Kudryashova E.B."/>
        </authorList>
    </citation>
    <scope>NUCLEOTIDE SEQUENCE [LARGE SCALE GENOMIC DNA]</scope>
    <source>
        <strain evidence="1 2">VKM B-2647</strain>
    </source>
</reference>
<evidence type="ECO:0000313" key="1">
    <source>
        <dbReference type="EMBL" id="KIL40611.1"/>
    </source>
</evidence>
<dbReference type="PANTHER" id="PTHR43649:SF17">
    <property type="entry name" value="ABC TRANSPORTER SOLUTE BINDING PROTEIN-SUGAR TRANSPORT"/>
    <property type="match status" value="1"/>
</dbReference>
<accession>A0ABR5AI30</accession>
<dbReference type="SUPFAM" id="SSF53850">
    <property type="entry name" value="Periplasmic binding protein-like II"/>
    <property type="match status" value="1"/>
</dbReference>
<dbReference type="Proteomes" id="UP000031967">
    <property type="component" value="Unassembled WGS sequence"/>
</dbReference>
<sequence length="479" mass="54543">MPQPTTIKVMTNDNSPPVNAKSPVYGYIFEKTNVRLDLEYVATNYTQRAQTIIATNSLPDVMKIPYGSPFFIDAAKNGLLLPISDYMADAPNFAKIVKENKEISKLKVDGKLYSFPQLGAWKLQLAQAPMMRVDLLQELGLAPPNTFDELYQVLKKFKEKYPDSIPYTGRESAKNLLRPIAFAMGSGNRIYFDPDVEGGKYLYGQAHAEFKAPLEFLHKLYAEKLLDPDYAVNTGDQMKEKLSAGKALFYYDNNSFGVNFNAALKSTNPKARFDLLPLMMNDKGQTRNWMYAKDWLHHYVISAKAKNAKDIVKFLDWMYSEEGTLITNYGIEGQHFKMENGKPVIADSVIKEYANTKDPYRYMQNTLAVGFQSFTLNVDEHPMGVVSPPELQKWADQITTKNGYVYEVVDPPFTLEESARLKTLLSKVETLVDQEMDKFIIGTRPMSDFEKFSRQLKDSGALEIEKIYNDAYKRFLQGT</sequence>
<proteinExistence type="predicted"/>
<protein>
    <recommendedName>
        <fullName evidence="3">Extracellular solute-binding protein</fullName>
    </recommendedName>
</protein>
<name>A0ABR5AI30_9BACL</name>